<sequence length="43" mass="4862">VEKDLRFVQDQAGHASPTTTAIYAKTNNKARRRQVAALDEEDF</sequence>
<comment type="caution">
    <text evidence="2">The sequence shown here is derived from an EMBL/GenBank/DDBJ whole genome shotgun (WGS) entry which is preliminary data.</text>
</comment>
<organism evidence="2">
    <name type="scientific">marine sediment metagenome</name>
    <dbReference type="NCBI Taxonomy" id="412755"/>
    <lineage>
        <taxon>unclassified sequences</taxon>
        <taxon>metagenomes</taxon>
        <taxon>ecological metagenomes</taxon>
    </lineage>
</organism>
<dbReference type="InterPro" id="IPR013762">
    <property type="entry name" value="Integrase-like_cat_sf"/>
</dbReference>
<dbReference type="GO" id="GO:0003677">
    <property type="term" value="F:DNA binding"/>
    <property type="evidence" value="ECO:0007669"/>
    <property type="project" value="InterPro"/>
</dbReference>
<dbReference type="GO" id="GO:0015074">
    <property type="term" value="P:DNA integration"/>
    <property type="evidence" value="ECO:0007669"/>
    <property type="project" value="InterPro"/>
</dbReference>
<gene>
    <name evidence="2" type="ORF">S01H1_83746</name>
</gene>
<dbReference type="Gene3D" id="1.10.443.10">
    <property type="entry name" value="Intergrase catalytic core"/>
    <property type="match status" value="1"/>
</dbReference>
<evidence type="ECO:0008006" key="3">
    <source>
        <dbReference type="Google" id="ProtNLM"/>
    </source>
</evidence>
<keyword evidence="1" id="KW-0233">DNA recombination</keyword>
<accession>X0YL27</accession>
<feature type="non-terminal residue" evidence="2">
    <location>
        <position position="1"/>
    </location>
</feature>
<dbReference type="EMBL" id="BARS01057000">
    <property type="protein sequence ID" value="GAG47722.1"/>
    <property type="molecule type" value="Genomic_DNA"/>
</dbReference>
<dbReference type="AlphaFoldDB" id="X0YL27"/>
<evidence type="ECO:0000256" key="1">
    <source>
        <dbReference type="ARBA" id="ARBA00023172"/>
    </source>
</evidence>
<protein>
    <recommendedName>
        <fullName evidence="3">Tyr recombinase domain-containing protein</fullName>
    </recommendedName>
</protein>
<dbReference type="InterPro" id="IPR011010">
    <property type="entry name" value="DNA_brk_join_enz"/>
</dbReference>
<dbReference type="GO" id="GO:0006310">
    <property type="term" value="P:DNA recombination"/>
    <property type="evidence" value="ECO:0007669"/>
    <property type="project" value="UniProtKB-KW"/>
</dbReference>
<name>X0YL27_9ZZZZ</name>
<reference evidence="2" key="1">
    <citation type="journal article" date="2014" name="Front. Microbiol.">
        <title>High frequency of phylogenetically diverse reductive dehalogenase-homologous genes in deep subseafloor sedimentary metagenomes.</title>
        <authorList>
            <person name="Kawai M."/>
            <person name="Futagami T."/>
            <person name="Toyoda A."/>
            <person name="Takaki Y."/>
            <person name="Nishi S."/>
            <person name="Hori S."/>
            <person name="Arai W."/>
            <person name="Tsubouchi T."/>
            <person name="Morono Y."/>
            <person name="Uchiyama I."/>
            <person name="Ito T."/>
            <person name="Fujiyama A."/>
            <person name="Inagaki F."/>
            <person name="Takami H."/>
        </authorList>
    </citation>
    <scope>NUCLEOTIDE SEQUENCE</scope>
    <source>
        <strain evidence="2">Expedition CK06-06</strain>
    </source>
</reference>
<proteinExistence type="predicted"/>
<dbReference type="SUPFAM" id="SSF56349">
    <property type="entry name" value="DNA breaking-rejoining enzymes"/>
    <property type="match status" value="1"/>
</dbReference>
<evidence type="ECO:0000313" key="2">
    <source>
        <dbReference type="EMBL" id="GAG47722.1"/>
    </source>
</evidence>